<comment type="caution">
    <text evidence="2">The sequence shown here is derived from an EMBL/GenBank/DDBJ whole genome shotgun (WGS) entry which is preliminary data.</text>
</comment>
<name>A0A395RVR0_FUSSP</name>
<feature type="chain" id="PRO_5017262272" evidence="1">
    <location>
        <begin position="25"/>
        <end position="149"/>
    </location>
</feature>
<accession>A0A395RVR0</accession>
<dbReference type="EMBL" id="PXOF01000118">
    <property type="protein sequence ID" value="RGP64238.1"/>
    <property type="molecule type" value="Genomic_DNA"/>
</dbReference>
<evidence type="ECO:0000313" key="2">
    <source>
        <dbReference type="EMBL" id="RGP64238.1"/>
    </source>
</evidence>
<gene>
    <name evidence="2" type="ORF">FSPOR_8057</name>
</gene>
<feature type="signal peptide" evidence="1">
    <location>
        <begin position="1"/>
        <end position="24"/>
    </location>
</feature>
<keyword evidence="3" id="KW-1185">Reference proteome</keyword>
<dbReference type="Proteomes" id="UP000266152">
    <property type="component" value="Unassembled WGS sequence"/>
</dbReference>
<organism evidence="2 3">
    <name type="scientific">Fusarium sporotrichioides</name>
    <dbReference type="NCBI Taxonomy" id="5514"/>
    <lineage>
        <taxon>Eukaryota</taxon>
        <taxon>Fungi</taxon>
        <taxon>Dikarya</taxon>
        <taxon>Ascomycota</taxon>
        <taxon>Pezizomycotina</taxon>
        <taxon>Sordariomycetes</taxon>
        <taxon>Hypocreomycetidae</taxon>
        <taxon>Hypocreales</taxon>
        <taxon>Nectriaceae</taxon>
        <taxon>Fusarium</taxon>
    </lineage>
</organism>
<evidence type="ECO:0000313" key="3">
    <source>
        <dbReference type="Proteomes" id="UP000266152"/>
    </source>
</evidence>
<proteinExistence type="predicted"/>
<keyword evidence="1" id="KW-0732">Signal</keyword>
<protein>
    <submittedName>
        <fullName evidence="2">Uncharacterized protein</fullName>
    </submittedName>
</protein>
<evidence type="ECO:0000256" key="1">
    <source>
        <dbReference type="SAM" id="SignalP"/>
    </source>
</evidence>
<dbReference type="AlphaFoldDB" id="A0A395RVR0"/>
<reference evidence="2 3" key="1">
    <citation type="journal article" date="2018" name="PLoS Pathog.">
        <title>Evolution of structural diversity of trichothecenes, a family of toxins produced by plant pathogenic and entomopathogenic fungi.</title>
        <authorList>
            <person name="Proctor R.H."/>
            <person name="McCormick S.P."/>
            <person name="Kim H.S."/>
            <person name="Cardoza R.E."/>
            <person name="Stanley A.M."/>
            <person name="Lindo L."/>
            <person name="Kelly A."/>
            <person name="Brown D.W."/>
            <person name="Lee T."/>
            <person name="Vaughan M.M."/>
            <person name="Alexander N.J."/>
            <person name="Busman M."/>
            <person name="Gutierrez S."/>
        </authorList>
    </citation>
    <scope>NUCLEOTIDE SEQUENCE [LARGE SCALE GENOMIC DNA]</scope>
    <source>
        <strain evidence="2 3">NRRL 3299</strain>
    </source>
</reference>
<sequence>MKYPAVPLAAVLSATLANATCVDGHREVISLDYTVEYTCGLMRGGDLHRSIPSETAYAKLCRQENGKESPRIDAVYMKKVDDDPFAADCESEKDSCLQRETDLKAERDEARNRISQIMRASYHNPDGYKQAIPKIYTMADCTDECTKRA</sequence>